<evidence type="ECO:0000256" key="2">
    <source>
        <dbReference type="ARBA" id="ARBA00022475"/>
    </source>
</evidence>
<evidence type="ECO:0000313" key="7">
    <source>
        <dbReference type="EMBL" id="KMO43223.1"/>
    </source>
</evidence>
<keyword evidence="3 6" id="KW-0812">Transmembrane</keyword>
<dbReference type="PATRIC" id="fig|1187852.3.peg.5491"/>
<dbReference type="PANTHER" id="PTHR30482:SF10">
    <property type="entry name" value="HIGH-AFFINITY BRANCHED-CHAIN AMINO ACID TRANSPORT PROTEIN BRAE"/>
    <property type="match status" value="1"/>
</dbReference>
<feature type="transmembrane region" description="Helical" evidence="6">
    <location>
        <begin position="257"/>
        <end position="278"/>
    </location>
</feature>
<feature type="transmembrane region" description="Helical" evidence="6">
    <location>
        <begin position="12"/>
        <end position="31"/>
    </location>
</feature>
<reference evidence="7 8" key="1">
    <citation type="submission" date="2015-03" db="EMBL/GenBank/DDBJ databases">
        <title>Genome sequencing of Methylobacterium tarhaniae DSM 25844.</title>
        <authorList>
            <person name="Chaudhry V."/>
            <person name="Patil P.B."/>
        </authorList>
    </citation>
    <scope>NUCLEOTIDE SEQUENCE [LARGE SCALE GENOMIC DNA]</scope>
    <source>
        <strain evidence="7 8">DSM 25844</strain>
    </source>
</reference>
<accession>A0A0J6TC82</accession>
<keyword evidence="2" id="KW-1003">Cell membrane</keyword>
<dbReference type="Proteomes" id="UP000036449">
    <property type="component" value="Unassembled WGS sequence"/>
</dbReference>
<dbReference type="Pfam" id="PF02653">
    <property type="entry name" value="BPD_transp_2"/>
    <property type="match status" value="1"/>
</dbReference>
<evidence type="ECO:0000256" key="3">
    <source>
        <dbReference type="ARBA" id="ARBA00022692"/>
    </source>
</evidence>
<dbReference type="EMBL" id="LABZ01000055">
    <property type="protein sequence ID" value="KMO43223.1"/>
    <property type="molecule type" value="Genomic_DNA"/>
</dbReference>
<feature type="transmembrane region" description="Helical" evidence="6">
    <location>
        <begin position="116"/>
        <end position="136"/>
    </location>
</feature>
<evidence type="ECO:0000256" key="4">
    <source>
        <dbReference type="ARBA" id="ARBA00022989"/>
    </source>
</evidence>
<feature type="transmembrane region" description="Helical" evidence="6">
    <location>
        <begin position="37"/>
        <end position="56"/>
    </location>
</feature>
<dbReference type="GO" id="GO:0015658">
    <property type="term" value="F:branched-chain amino acid transmembrane transporter activity"/>
    <property type="evidence" value="ECO:0007669"/>
    <property type="project" value="InterPro"/>
</dbReference>
<evidence type="ECO:0000256" key="6">
    <source>
        <dbReference type="SAM" id="Phobius"/>
    </source>
</evidence>
<evidence type="ECO:0008006" key="9">
    <source>
        <dbReference type="Google" id="ProtNLM"/>
    </source>
</evidence>
<keyword evidence="4 6" id="KW-1133">Transmembrane helix</keyword>
<protein>
    <recommendedName>
        <fullName evidence="9">ABC transporter permease</fullName>
    </recommendedName>
</protein>
<comment type="subcellular location">
    <subcellularLocation>
        <location evidence="1">Cell membrane</location>
        <topology evidence="1">Multi-pass membrane protein</topology>
    </subcellularLocation>
</comment>
<evidence type="ECO:0000256" key="5">
    <source>
        <dbReference type="ARBA" id="ARBA00023136"/>
    </source>
</evidence>
<keyword evidence="5 6" id="KW-0472">Membrane</keyword>
<dbReference type="AlphaFoldDB" id="A0A0J6TC82"/>
<organism evidence="7 8">
    <name type="scientific">Methylobacterium tarhaniae</name>
    <dbReference type="NCBI Taxonomy" id="1187852"/>
    <lineage>
        <taxon>Bacteria</taxon>
        <taxon>Pseudomonadati</taxon>
        <taxon>Pseudomonadota</taxon>
        <taxon>Alphaproteobacteria</taxon>
        <taxon>Hyphomicrobiales</taxon>
        <taxon>Methylobacteriaceae</taxon>
        <taxon>Methylobacterium</taxon>
    </lineage>
</organism>
<evidence type="ECO:0000313" key="8">
    <source>
        <dbReference type="Proteomes" id="UP000036449"/>
    </source>
</evidence>
<evidence type="ECO:0000256" key="1">
    <source>
        <dbReference type="ARBA" id="ARBA00004651"/>
    </source>
</evidence>
<name>A0A0J6TC82_9HYPH</name>
<keyword evidence="8" id="KW-1185">Reference proteome</keyword>
<dbReference type="OrthoDB" id="9814461at2"/>
<feature type="transmembrane region" description="Helical" evidence="6">
    <location>
        <begin position="285"/>
        <end position="309"/>
    </location>
</feature>
<gene>
    <name evidence="7" type="ORF">VQ03_09005</name>
</gene>
<dbReference type="InterPro" id="IPR001851">
    <property type="entry name" value="ABC_transp_permease"/>
</dbReference>
<proteinExistence type="predicted"/>
<feature type="transmembrane region" description="Helical" evidence="6">
    <location>
        <begin position="90"/>
        <end position="109"/>
    </location>
</feature>
<comment type="caution">
    <text evidence="7">The sequence shown here is derived from an EMBL/GenBank/DDBJ whole genome shotgun (WGS) entry which is preliminary data.</text>
</comment>
<dbReference type="PANTHER" id="PTHR30482">
    <property type="entry name" value="HIGH-AFFINITY BRANCHED-CHAIN AMINO ACID TRANSPORT SYSTEM PERMEASE"/>
    <property type="match status" value="1"/>
</dbReference>
<dbReference type="RefSeq" id="WP_048450540.1">
    <property type="nucleotide sequence ID" value="NZ_LABZ01000055.1"/>
</dbReference>
<dbReference type="GO" id="GO:0005886">
    <property type="term" value="C:plasma membrane"/>
    <property type="evidence" value="ECO:0007669"/>
    <property type="project" value="UniProtKB-SubCell"/>
</dbReference>
<feature type="transmembrane region" description="Helical" evidence="6">
    <location>
        <begin position="215"/>
        <end position="237"/>
    </location>
</feature>
<feature type="transmembrane region" description="Helical" evidence="6">
    <location>
        <begin position="164"/>
        <end position="184"/>
    </location>
</feature>
<sequence length="342" mass="36285">MNPARYLILRPADLIGLALAVAAALVLPFLVRDDYSANVLVLILLYAGLASSWNIIGGLAGQFSLGHSAFLGIGAYTSTLLYNYAGISPWLGMLAGGSISVVLALLISYPTFRMRGVFFAMATLAVGETLRILLIYSRKFFPLPYSLSIDYQPGLARMIFEDRASYALLAGCYLLTCLACTFVLSRSYTGFYLRAIRDNDEAADAAGVPVRRYKLIAFLVSAFLTALGGTLMAQYVLYIEPGTVLSIELSVDLPLMAILGGIGTILGPLVGAAILLPLRETLVEMLGGAASGAHLVLYGFLLILIVVLLPNGLLGGLDRLRALTRSKPGPSADAAKTAGVQP</sequence>
<dbReference type="CDD" id="cd06581">
    <property type="entry name" value="TM_PBP1_LivM_like"/>
    <property type="match status" value="1"/>
</dbReference>
<dbReference type="InterPro" id="IPR043428">
    <property type="entry name" value="LivM-like"/>
</dbReference>